<organism evidence="1 2">
    <name type="scientific">Candidatus Gottesmanbacteria bacterium RIFCSPLOWO2_01_FULL_42_22</name>
    <dbReference type="NCBI Taxonomy" id="1798391"/>
    <lineage>
        <taxon>Bacteria</taxon>
        <taxon>Candidatus Gottesmaniibacteriota</taxon>
    </lineage>
</organism>
<dbReference type="STRING" id="1798391.A2968_01285"/>
<name>A0A1F6BJP0_9BACT</name>
<dbReference type="Proteomes" id="UP000176228">
    <property type="component" value="Unassembled WGS sequence"/>
</dbReference>
<gene>
    <name evidence="1" type="ORF">A2968_01285</name>
</gene>
<proteinExistence type="predicted"/>
<sequence length="98" mass="10926">MSKLKKIMLFLFVLPLTVFLDFIIFSLSRNCASCGSFQAWLTSEAALSFPLIVTLGDWFNRLLIDLKLISNPGIKVKHLGGGRLERSGSHESSQVNQI</sequence>
<evidence type="ECO:0000313" key="2">
    <source>
        <dbReference type="Proteomes" id="UP000176228"/>
    </source>
</evidence>
<protein>
    <submittedName>
        <fullName evidence="1">Uncharacterized protein</fullName>
    </submittedName>
</protein>
<comment type="caution">
    <text evidence="1">The sequence shown here is derived from an EMBL/GenBank/DDBJ whole genome shotgun (WGS) entry which is preliminary data.</text>
</comment>
<dbReference type="EMBL" id="MFJU01000006">
    <property type="protein sequence ID" value="OGG37063.1"/>
    <property type="molecule type" value="Genomic_DNA"/>
</dbReference>
<dbReference type="AlphaFoldDB" id="A0A1F6BJP0"/>
<accession>A0A1F6BJP0</accession>
<evidence type="ECO:0000313" key="1">
    <source>
        <dbReference type="EMBL" id="OGG37063.1"/>
    </source>
</evidence>
<reference evidence="1 2" key="1">
    <citation type="journal article" date="2016" name="Nat. Commun.">
        <title>Thousands of microbial genomes shed light on interconnected biogeochemical processes in an aquifer system.</title>
        <authorList>
            <person name="Anantharaman K."/>
            <person name="Brown C.T."/>
            <person name="Hug L.A."/>
            <person name="Sharon I."/>
            <person name="Castelle C.J."/>
            <person name="Probst A.J."/>
            <person name="Thomas B.C."/>
            <person name="Singh A."/>
            <person name="Wilkins M.J."/>
            <person name="Karaoz U."/>
            <person name="Brodie E.L."/>
            <person name="Williams K.H."/>
            <person name="Hubbard S.S."/>
            <person name="Banfield J.F."/>
        </authorList>
    </citation>
    <scope>NUCLEOTIDE SEQUENCE [LARGE SCALE GENOMIC DNA]</scope>
</reference>